<keyword evidence="5 6" id="KW-0413">Isomerase</keyword>
<dbReference type="KEGG" id="hsc:HVS_15580"/>
<dbReference type="EC" id="5.2.1.8" evidence="2"/>
<evidence type="ECO:0000256" key="6">
    <source>
        <dbReference type="PROSITE-ProRule" id="PRU00278"/>
    </source>
</evidence>
<comment type="catalytic activity">
    <reaction evidence="1">
        <text>[protein]-peptidylproline (omega=180) = [protein]-peptidylproline (omega=0)</text>
        <dbReference type="Rhea" id="RHEA:16237"/>
        <dbReference type="Rhea" id="RHEA-COMP:10747"/>
        <dbReference type="Rhea" id="RHEA-COMP:10748"/>
        <dbReference type="ChEBI" id="CHEBI:83833"/>
        <dbReference type="ChEBI" id="CHEBI:83834"/>
        <dbReference type="EC" id="5.2.1.8"/>
    </reaction>
</comment>
<dbReference type="InterPro" id="IPR046357">
    <property type="entry name" value="PPIase_dom_sf"/>
</dbReference>
<dbReference type="InterPro" id="IPR050245">
    <property type="entry name" value="PrsA_foldase"/>
</dbReference>
<dbReference type="RefSeq" id="WP_101303704.1">
    <property type="nucleotide sequence ID" value="NZ_CP025197.1"/>
</dbReference>
<proteinExistence type="predicted"/>
<dbReference type="PROSITE" id="PS01096">
    <property type="entry name" value="PPIC_PPIASE_1"/>
    <property type="match status" value="1"/>
</dbReference>
<dbReference type="PANTHER" id="PTHR47245:SF1">
    <property type="entry name" value="FOLDASE PROTEIN PRSA"/>
    <property type="match status" value="1"/>
</dbReference>
<dbReference type="Proteomes" id="UP000233534">
    <property type="component" value="Chromosome"/>
</dbReference>
<dbReference type="InterPro" id="IPR023058">
    <property type="entry name" value="PPIase_PpiC_CS"/>
</dbReference>
<evidence type="ECO:0000313" key="8">
    <source>
        <dbReference type="EMBL" id="AUG58957.1"/>
    </source>
</evidence>
<dbReference type="Gene3D" id="3.10.50.40">
    <property type="match status" value="1"/>
</dbReference>
<feature type="domain" description="PpiC" evidence="7">
    <location>
        <begin position="114"/>
        <end position="204"/>
    </location>
</feature>
<accession>A0A2K9E5H7</accession>
<dbReference type="GO" id="GO:0003755">
    <property type="term" value="F:peptidyl-prolyl cis-trans isomerase activity"/>
    <property type="evidence" value="ECO:0007669"/>
    <property type="project" value="UniProtKB-KW"/>
</dbReference>
<evidence type="ECO:0000313" key="9">
    <source>
        <dbReference type="Proteomes" id="UP000233534"/>
    </source>
</evidence>
<dbReference type="Pfam" id="PF00639">
    <property type="entry name" value="Rotamase"/>
    <property type="match status" value="1"/>
</dbReference>
<dbReference type="InterPro" id="IPR000297">
    <property type="entry name" value="PPIase_PpiC"/>
</dbReference>
<organism evidence="8 9">
    <name type="scientific">Acetivibrio saccincola</name>
    <dbReference type="NCBI Taxonomy" id="1677857"/>
    <lineage>
        <taxon>Bacteria</taxon>
        <taxon>Bacillati</taxon>
        <taxon>Bacillota</taxon>
        <taxon>Clostridia</taxon>
        <taxon>Eubacteriales</taxon>
        <taxon>Oscillospiraceae</taxon>
        <taxon>Acetivibrio</taxon>
    </lineage>
</organism>
<name>A0A2K9E5H7_9FIRM</name>
<dbReference type="PANTHER" id="PTHR47245">
    <property type="entry name" value="PEPTIDYLPROLYL ISOMERASE"/>
    <property type="match status" value="1"/>
</dbReference>
<dbReference type="PROSITE" id="PS50198">
    <property type="entry name" value="PPIC_PPIASE_2"/>
    <property type="match status" value="1"/>
</dbReference>
<gene>
    <name evidence="8" type="primary">cbf2</name>
    <name evidence="8" type="ORF">HVS_15580</name>
</gene>
<evidence type="ECO:0000256" key="5">
    <source>
        <dbReference type="ARBA" id="ARBA00023235"/>
    </source>
</evidence>
<reference evidence="8 9" key="1">
    <citation type="submission" date="2017-12" db="EMBL/GenBank/DDBJ databases">
        <title>Complete genome sequence of Herbivorax saccincola GGR1, a novel Cellulosome-producing hydrolytic bacterium in a thermophilic biogas plant, established by Illumina and Nanopore MinION sequencing.</title>
        <authorList>
            <person name="Pechtl A."/>
            <person name="Ruckert C."/>
            <person name="Koeck D.E."/>
            <person name="Maus I."/>
            <person name="Winkler A."/>
            <person name="Kalinowski J."/>
            <person name="Puhler A."/>
            <person name="Schwarz W.W."/>
            <person name="Zverlov V.V."/>
            <person name="Schluter A."/>
            <person name="Liebl W."/>
        </authorList>
    </citation>
    <scope>NUCLEOTIDE SEQUENCE [LARGE SCALE GENOMIC DNA]</scope>
    <source>
        <strain evidence="9">SR1</strain>
    </source>
</reference>
<dbReference type="AlphaFoldDB" id="A0A2K9E5H7"/>
<evidence type="ECO:0000259" key="7">
    <source>
        <dbReference type="PROSITE" id="PS50198"/>
    </source>
</evidence>
<keyword evidence="9" id="KW-1185">Reference proteome</keyword>
<protein>
    <recommendedName>
        <fullName evidence="2">peptidylprolyl isomerase</fullName>
        <ecNumber evidence="2">5.2.1.8</ecNumber>
    </recommendedName>
</protein>
<dbReference type="SUPFAM" id="SSF109998">
    <property type="entry name" value="Triger factor/SurA peptide-binding domain-like"/>
    <property type="match status" value="1"/>
</dbReference>
<sequence length="250" mass="29047">MSNNQVVAKVGDREITKREVEEVLKHVDNRAKAEFAGPGGIKKLVTQLAQQELFYLDAVERGLDKEADYIEEVEKTKAALLRRYAIDKFLNAIVVSEEEMQEFYEKNKQRYIQPETIKASHILVKDEETANKIISELESGLKFEEAAKKYSMCPSKERGGDLGFFPRGRTVPEFEQVAFTLEKDEITKKPVKTKFGYHIIKRTGRREAMQLSFAEAKDIVKRELILRKQEEIYFSKVEELQNKYKIEIFI</sequence>
<evidence type="ECO:0000256" key="4">
    <source>
        <dbReference type="ARBA" id="ARBA00023110"/>
    </source>
</evidence>
<dbReference type="Gene3D" id="1.10.8.1040">
    <property type="match status" value="1"/>
</dbReference>
<evidence type="ECO:0000256" key="3">
    <source>
        <dbReference type="ARBA" id="ARBA00022729"/>
    </source>
</evidence>
<evidence type="ECO:0000256" key="1">
    <source>
        <dbReference type="ARBA" id="ARBA00000971"/>
    </source>
</evidence>
<dbReference type="SUPFAM" id="SSF54534">
    <property type="entry name" value="FKBP-like"/>
    <property type="match status" value="1"/>
</dbReference>
<evidence type="ECO:0000256" key="2">
    <source>
        <dbReference type="ARBA" id="ARBA00013194"/>
    </source>
</evidence>
<dbReference type="InterPro" id="IPR027304">
    <property type="entry name" value="Trigger_fact/SurA_dom_sf"/>
</dbReference>
<keyword evidence="4 6" id="KW-0697">Rotamase</keyword>
<dbReference type="EMBL" id="CP025197">
    <property type="protein sequence ID" value="AUG58957.1"/>
    <property type="molecule type" value="Genomic_DNA"/>
</dbReference>
<keyword evidence="3" id="KW-0732">Signal</keyword>